<dbReference type="GO" id="GO:0042802">
    <property type="term" value="F:identical protein binding"/>
    <property type="evidence" value="ECO:0007669"/>
    <property type="project" value="UniProtKB-ARBA"/>
</dbReference>
<dbReference type="GO" id="GO:0046872">
    <property type="term" value="F:metal ion binding"/>
    <property type="evidence" value="ECO:0007669"/>
    <property type="project" value="UniProtKB-KW"/>
</dbReference>
<evidence type="ECO:0000256" key="8">
    <source>
        <dbReference type="ARBA" id="ARBA00022694"/>
    </source>
</evidence>
<evidence type="ECO:0000256" key="1">
    <source>
        <dbReference type="ARBA" id="ARBA00000109"/>
    </source>
</evidence>
<keyword evidence="13 15" id="KW-0460">Magnesium</keyword>
<dbReference type="InterPro" id="IPR000999">
    <property type="entry name" value="RNase_III_dom"/>
</dbReference>
<evidence type="ECO:0000256" key="7">
    <source>
        <dbReference type="ARBA" id="ARBA00022664"/>
    </source>
</evidence>
<dbReference type="EMBL" id="FONL01000004">
    <property type="protein sequence ID" value="SFE33648.1"/>
    <property type="molecule type" value="Genomic_DNA"/>
</dbReference>
<evidence type="ECO:0000256" key="13">
    <source>
        <dbReference type="ARBA" id="ARBA00022842"/>
    </source>
</evidence>
<dbReference type="SUPFAM" id="SSF69065">
    <property type="entry name" value="RNase III domain-like"/>
    <property type="match status" value="1"/>
</dbReference>
<reference evidence="19 20" key="1">
    <citation type="submission" date="2016-10" db="EMBL/GenBank/DDBJ databases">
        <authorList>
            <person name="de Groot N.N."/>
        </authorList>
    </citation>
    <scope>NUCLEOTIDE SEQUENCE [LARGE SCALE GENOMIC DNA]</scope>
    <source>
        <strain evidence="19 20">DSM 9236</strain>
    </source>
</reference>
<dbReference type="PANTHER" id="PTHR11207">
    <property type="entry name" value="RIBONUCLEASE III"/>
    <property type="match status" value="1"/>
</dbReference>
<dbReference type="PROSITE" id="PS00517">
    <property type="entry name" value="RNASE_3_1"/>
    <property type="match status" value="1"/>
</dbReference>
<comment type="cofactor">
    <cofactor evidence="15">
        <name>Mg(2+)</name>
        <dbReference type="ChEBI" id="CHEBI:18420"/>
    </cofactor>
</comment>
<keyword evidence="11 15" id="KW-0255">Endonuclease</keyword>
<sequence length="251" mass="28334">MKNSAGLTCCSEERKEQLKELCAGLGITMQHFELLNLALTHTSFAHETPHYPHNEHNERLEFLGDSVLGLIVSTYMFEHFPHFDEGRMTKLRAQVVCEASLYQCAKRIGLGDYLRMGNGELSSGGNKRPSILADAFEAVLGAYYLDQGFAAAQQYLLGLLEEEINAVCNGQLVMGDYKSMLQERLQHEAQYEIVYEMLDFEGPEHNRIFTSGVFINGMEYGSGKGRTKKESEQQAAREALERLKKEEPPQQ</sequence>
<dbReference type="SUPFAM" id="SSF54768">
    <property type="entry name" value="dsRNA-binding domain-like"/>
    <property type="match status" value="1"/>
</dbReference>
<dbReference type="Gene3D" id="3.30.160.20">
    <property type="match status" value="1"/>
</dbReference>
<dbReference type="Pfam" id="PF14622">
    <property type="entry name" value="Ribonucleas_3_3"/>
    <property type="match status" value="1"/>
</dbReference>
<feature type="active site" evidence="15">
    <location>
        <position position="65"/>
    </location>
</feature>
<dbReference type="InterPro" id="IPR036389">
    <property type="entry name" value="RNase_III_sf"/>
</dbReference>
<dbReference type="GO" id="GO:0006364">
    <property type="term" value="P:rRNA processing"/>
    <property type="evidence" value="ECO:0007669"/>
    <property type="project" value="UniProtKB-UniRule"/>
</dbReference>
<evidence type="ECO:0000313" key="19">
    <source>
        <dbReference type="EMBL" id="SFE33648.1"/>
    </source>
</evidence>
<dbReference type="GO" id="GO:0006397">
    <property type="term" value="P:mRNA processing"/>
    <property type="evidence" value="ECO:0007669"/>
    <property type="project" value="UniProtKB-UniRule"/>
</dbReference>
<keyword evidence="10 15" id="KW-0479">Metal-binding</keyword>
<protein>
    <recommendedName>
        <fullName evidence="15">Ribonuclease 3</fullName>
        <ecNumber evidence="15">3.1.26.3</ecNumber>
    </recommendedName>
    <alternativeName>
        <fullName evidence="15">Ribonuclease III</fullName>
        <shortName evidence="15">RNase III</shortName>
    </alternativeName>
</protein>
<keyword evidence="15" id="KW-0699">rRNA-binding</keyword>
<evidence type="ECO:0000256" key="11">
    <source>
        <dbReference type="ARBA" id="ARBA00022759"/>
    </source>
</evidence>
<gene>
    <name evidence="15" type="primary">rnc</name>
    <name evidence="19" type="ORF">SAMN05216245_10464</name>
</gene>
<dbReference type="PANTHER" id="PTHR11207:SF0">
    <property type="entry name" value="RIBONUCLEASE 3"/>
    <property type="match status" value="1"/>
</dbReference>
<feature type="region of interest" description="Disordered" evidence="16">
    <location>
        <begin position="222"/>
        <end position="251"/>
    </location>
</feature>
<dbReference type="GO" id="GO:0010468">
    <property type="term" value="P:regulation of gene expression"/>
    <property type="evidence" value="ECO:0007669"/>
    <property type="project" value="TreeGrafter"/>
</dbReference>
<dbReference type="GO" id="GO:0008033">
    <property type="term" value="P:tRNA processing"/>
    <property type="evidence" value="ECO:0007669"/>
    <property type="project" value="UniProtKB-KW"/>
</dbReference>
<feature type="binding site" evidence="15">
    <location>
        <position position="137"/>
    </location>
    <ligand>
        <name>Mg(2+)</name>
        <dbReference type="ChEBI" id="CHEBI:18420"/>
    </ligand>
</feature>
<evidence type="ECO:0000256" key="14">
    <source>
        <dbReference type="ARBA" id="ARBA00022884"/>
    </source>
</evidence>
<feature type="active site" evidence="15">
    <location>
        <position position="137"/>
    </location>
</feature>
<dbReference type="FunFam" id="1.10.1520.10:FF:000001">
    <property type="entry name" value="Ribonuclease 3"/>
    <property type="match status" value="1"/>
</dbReference>
<dbReference type="RefSeq" id="WP_093913180.1">
    <property type="nucleotide sequence ID" value="NZ_FONL01000004.1"/>
</dbReference>
<evidence type="ECO:0000256" key="9">
    <source>
        <dbReference type="ARBA" id="ARBA00022722"/>
    </source>
</evidence>
<evidence type="ECO:0000256" key="5">
    <source>
        <dbReference type="ARBA" id="ARBA00022490"/>
    </source>
</evidence>
<dbReference type="Gene3D" id="1.10.1520.10">
    <property type="entry name" value="Ribonuclease III domain"/>
    <property type="match status" value="1"/>
</dbReference>
<dbReference type="InterPro" id="IPR011907">
    <property type="entry name" value="RNase_III"/>
</dbReference>
<keyword evidence="5 15" id="KW-0963">Cytoplasm</keyword>
<keyword evidence="9 15" id="KW-0540">Nuclease</keyword>
<evidence type="ECO:0000259" key="18">
    <source>
        <dbReference type="PROSITE" id="PS50142"/>
    </source>
</evidence>
<dbReference type="PROSITE" id="PS50137">
    <property type="entry name" value="DS_RBD"/>
    <property type="match status" value="1"/>
</dbReference>
<dbReference type="Pfam" id="PF00035">
    <property type="entry name" value="dsrm"/>
    <property type="match status" value="1"/>
</dbReference>
<dbReference type="FunFam" id="3.30.160.20:FF:000003">
    <property type="entry name" value="Ribonuclease 3"/>
    <property type="match status" value="1"/>
</dbReference>
<evidence type="ECO:0000256" key="12">
    <source>
        <dbReference type="ARBA" id="ARBA00022801"/>
    </source>
</evidence>
<evidence type="ECO:0000256" key="4">
    <source>
        <dbReference type="ARBA" id="ARBA00011738"/>
    </source>
</evidence>
<dbReference type="PROSITE" id="PS50142">
    <property type="entry name" value="RNASE_3_2"/>
    <property type="match status" value="1"/>
</dbReference>
<comment type="function">
    <text evidence="15">Digests double-stranded RNA. Involved in the processing of primary rRNA transcript to yield the immediate precursors to the large and small rRNAs (23S and 16S). Processes some mRNAs, and tRNAs when they are encoded in the rRNA operon. Processes pre-crRNA and tracrRNA of type II CRISPR loci if present in the organism.</text>
</comment>
<dbReference type="STRING" id="1123323.SAMN05216245_10464"/>
<dbReference type="EC" id="3.1.26.3" evidence="15"/>
<accession>A0A1I1ZQJ6</accession>
<dbReference type="GO" id="GO:0019843">
    <property type="term" value="F:rRNA binding"/>
    <property type="evidence" value="ECO:0007669"/>
    <property type="project" value="UniProtKB-KW"/>
</dbReference>
<evidence type="ECO:0000256" key="10">
    <source>
        <dbReference type="ARBA" id="ARBA00022723"/>
    </source>
</evidence>
<comment type="similarity">
    <text evidence="3">Belongs to the ribonuclease III family.</text>
</comment>
<keyword evidence="6 15" id="KW-0698">rRNA processing</keyword>
<evidence type="ECO:0000256" key="6">
    <source>
        <dbReference type="ARBA" id="ARBA00022552"/>
    </source>
</evidence>
<dbReference type="SMART" id="SM00358">
    <property type="entry name" value="DSRM"/>
    <property type="match status" value="1"/>
</dbReference>
<dbReference type="OrthoDB" id="9805026at2"/>
<dbReference type="GO" id="GO:0003725">
    <property type="term" value="F:double-stranded RNA binding"/>
    <property type="evidence" value="ECO:0007669"/>
    <property type="project" value="TreeGrafter"/>
</dbReference>
<evidence type="ECO:0000259" key="17">
    <source>
        <dbReference type="PROSITE" id="PS50137"/>
    </source>
</evidence>
<dbReference type="SMART" id="SM00535">
    <property type="entry name" value="RIBOc"/>
    <property type="match status" value="1"/>
</dbReference>
<evidence type="ECO:0000256" key="16">
    <source>
        <dbReference type="SAM" id="MobiDB-lite"/>
    </source>
</evidence>
<keyword evidence="14 15" id="KW-0694">RNA-binding</keyword>
<dbReference type="AlphaFoldDB" id="A0A1I1ZQJ6"/>
<keyword evidence="8 15" id="KW-0819">tRNA processing</keyword>
<proteinExistence type="inferred from homology"/>
<dbReference type="GO" id="GO:0005737">
    <property type="term" value="C:cytoplasm"/>
    <property type="evidence" value="ECO:0007669"/>
    <property type="project" value="UniProtKB-SubCell"/>
</dbReference>
<name>A0A1I1ZQJ6_9FIRM</name>
<keyword evidence="12 15" id="KW-0378">Hydrolase</keyword>
<evidence type="ECO:0000313" key="20">
    <source>
        <dbReference type="Proteomes" id="UP000198896"/>
    </source>
</evidence>
<feature type="domain" description="DRBM" evidence="17">
    <location>
        <begin position="176"/>
        <end position="245"/>
    </location>
</feature>
<keyword evidence="7 15" id="KW-0507">mRNA processing</keyword>
<dbReference type="Proteomes" id="UP000198896">
    <property type="component" value="Unassembled WGS sequence"/>
</dbReference>
<dbReference type="NCBIfam" id="TIGR02191">
    <property type="entry name" value="RNaseIII"/>
    <property type="match status" value="1"/>
</dbReference>
<feature type="compositionally biased region" description="Basic and acidic residues" evidence="16">
    <location>
        <begin position="238"/>
        <end position="251"/>
    </location>
</feature>
<feature type="binding site" evidence="15">
    <location>
        <position position="61"/>
    </location>
    <ligand>
        <name>Mg(2+)</name>
        <dbReference type="ChEBI" id="CHEBI:18420"/>
    </ligand>
</feature>
<dbReference type="CDD" id="cd00593">
    <property type="entry name" value="RIBOc"/>
    <property type="match status" value="1"/>
</dbReference>
<evidence type="ECO:0000256" key="2">
    <source>
        <dbReference type="ARBA" id="ARBA00004496"/>
    </source>
</evidence>
<comment type="subcellular location">
    <subcellularLocation>
        <location evidence="2 15">Cytoplasm</location>
    </subcellularLocation>
</comment>
<organism evidence="19 20">
    <name type="scientific">Succiniclasticum ruminis DSM 9236</name>
    <dbReference type="NCBI Taxonomy" id="1123323"/>
    <lineage>
        <taxon>Bacteria</taxon>
        <taxon>Bacillati</taxon>
        <taxon>Bacillota</taxon>
        <taxon>Negativicutes</taxon>
        <taxon>Acidaminococcales</taxon>
        <taxon>Acidaminococcaceae</taxon>
        <taxon>Succiniclasticum</taxon>
    </lineage>
</organism>
<dbReference type="InterPro" id="IPR014720">
    <property type="entry name" value="dsRBD_dom"/>
</dbReference>
<feature type="domain" description="RNase III" evidence="18">
    <location>
        <begin position="18"/>
        <end position="148"/>
    </location>
</feature>
<feature type="binding site" evidence="15">
    <location>
        <position position="134"/>
    </location>
    <ligand>
        <name>Mg(2+)</name>
        <dbReference type="ChEBI" id="CHEBI:18420"/>
    </ligand>
</feature>
<evidence type="ECO:0000256" key="3">
    <source>
        <dbReference type="ARBA" id="ARBA00010183"/>
    </source>
</evidence>
<keyword evidence="20" id="KW-1185">Reference proteome</keyword>
<dbReference type="GO" id="GO:0004525">
    <property type="term" value="F:ribonuclease III activity"/>
    <property type="evidence" value="ECO:0007669"/>
    <property type="project" value="UniProtKB-UniRule"/>
</dbReference>
<evidence type="ECO:0000256" key="15">
    <source>
        <dbReference type="HAMAP-Rule" id="MF_00104"/>
    </source>
</evidence>
<comment type="subunit">
    <text evidence="4 15">Homodimer.</text>
</comment>
<comment type="catalytic activity">
    <reaction evidence="1 15">
        <text>Endonucleolytic cleavage to 5'-phosphomonoester.</text>
        <dbReference type="EC" id="3.1.26.3"/>
    </reaction>
</comment>
<dbReference type="HAMAP" id="MF_00104">
    <property type="entry name" value="RNase_III"/>
    <property type="match status" value="1"/>
</dbReference>
<dbReference type="CDD" id="cd10845">
    <property type="entry name" value="DSRM_RNAse_III_family"/>
    <property type="match status" value="1"/>
</dbReference>